<organism evidence="2 3">
    <name type="scientific">Conexibacter arvalis</name>
    <dbReference type="NCBI Taxonomy" id="912552"/>
    <lineage>
        <taxon>Bacteria</taxon>
        <taxon>Bacillati</taxon>
        <taxon>Actinomycetota</taxon>
        <taxon>Thermoleophilia</taxon>
        <taxon>Solirubrobacterales</taxon>
        <taxon>Conexibacteraceae</taxon>
        <taxon>Conexibacter</taxon>
    </lineage>
</organism>
<dbReference type="Pfam" id="PF01966">
    <property type="entry name" value="HD"/>
    <property type="match status" value="1"/>
</dbReference>
<dbReference type="GO" id="GO:0008832">
    <property type="term" value="F:dGTPase activity"/>
    <property type="evidence" value="ECO:0007669"/>
    <property type="project" value="TreeGrafter"/>
</dbReference>
<comment type="caution">
    <text evidence="2">The sequence shown here is derived from an EMBL/GenBank/DDBJ whole genome shotgun (WGS) entry which is preliminary data.</text>
</comment>
<dbReference type="PANTHER" id="PTHR11373">
    <property type="entry name" value="DEOXYNUCLEOSIDE TRIPHOSPHATE TRIPHOSPHOHYDROLASE"/>
    <property type="match status" value="1"/>
</dbReference>
<dbReference type="PANTHER" id="PTHR11373:SF4">
    <property type="entry name" value="DEOXYNUCLEOSIDE TRIPHOSPHATE TRIPHOSPHOHYDROLASE SAMHD1"/>
    <property type="match status" value="1"/>
</dbReference>
<gene>
    <name evidence="2" type="ORF">BDZ31_000803</name>
</gene>
<name>A0A840IBB6_9ACTN</name>
<accession>A0A840IBB6</accession>
<dbReference type="CDD" id="cd00077">
    <property type="entry name" value="HDc"/>
    <property type="match status" value="1"/>
</dbReference>
<dbReference type="Gene3D" id="1.10.3210.10">
    <property type="entry name" value="Hypothetical protein af1432"/>
    <property type="match status" value="1"/>
</dbReference>
<dbReference type="AlphaFoldDB" id="A0A840IBB6"/>
<feature type="domain" description="HD" evidence="1">
    <location>
        <begin position="54"/>
        <end position="209"/>
    </location>
</feature>
<dbReference type="SMART" id="SM00471">
    <property type="entry name" value="HDc"/>
    <property type="match status" value="1"/>
</dbReference>
<dbReference type="InterPro" id="IPR050135">
    <property type="entry name" value="dGTPase-like"/>
</dbReference>
<reference evidence="2 3" key="1">
    <citation type="submission" date="2020-08" db="EMBL/GenBank/DDBJ databases">
        <title>Genomic Encyclopedia of Archaeal and Bacterial Type Strains, Phase II (KMG-II): from individual species to whole genera.</title>
        <authorList>
            <person name="Goeker M."/>
        </authorList>
    </citation>
    <scope>NUCLEOTIDE SEQUENCE [LARGE SCALE GENOMIC DNA]</scope>
    <source>
        <strain evidence="2 3">DSM 23288</strain>
    </source>
</reference>
<keyword evidence="3" id="KW-1185">Reference proteome</keyword>
<dbReference type="PROSITE" id="PS51831">
    <property type="entry name" value="HD"/>
    <property type="match status" value="1"/>
</dbReference>
<evidence type="ECO:0000313" key="2">
    <source>
        <dbReference type="EMBL" id="MBB4661230.1"/>
    </source>
</evidence>
<dbReference type="Proteomes" id="UP000585272">
    <property type="component" value="Unassembled WGS sequence"/>
</dbReference>
<evidence type="ECO:0000259" key="1">
    <source>
        <dbReference type="PROSITE" id="PS51831"/>
    </source>
</evidence>
<evidence type="ECO:0000313" key="3">
    <source>
        <dbReference type="Proteomes" id="UP000585272"/>
    </source>
</evidence>
<protein>
    <recommendedName>
        <fullName evidence="1">HD domain-containing protein</fullName>
    </recommendedName>
</protein>
<dbReference type="Pfam" id="PF19276">
    <property type="entry name" value="HD_assoc_2"/>
    <property type="match status" value="1"/>
</dbReference>
<dbReference type="EMBL" id="JACHNU010000001">
    <property type="protein sequence ID" value="MBB4661230.1"/>
    <property type="molecule type" value="Genomic_DNA"/>
</dbReference>
<dbReference type="SUPFAM" id="SSF109604">
    <property type="entry name" value="HD-domain/PDEase-like"/>
    <property type="match status" value="1"/>
</dbReference>
<dbReference type="GO" id="GO:0006203">
    <property type="term" value="P:dGTP catabolic process"/>
    <property type="evidence" value="ECO:0007669"/>
    <property type="project" value="TreeGrafter"/>
</dbReference>
<dbReference type="InterPro" id="IPR045509">
    <property type="entry name" value="HD_assoc_2"/>
</dbReference>
<sequence length="450" mass="50483">MSKRIHEVRDPVHVFVHFDDDERAVIDSVPFQRLRNIHQLALTYLVYPGASHKRFEHSLGVMELAGRIYDTVTRDDKRSDAVRDVFPSAKDHGYWRTVVRMAALCHDLGHLPFSHAAEDALLPDGVDHERITWDILHSDMATILADLVPPVRPDLVGKLALGPRKAEKLGLRLEFDPWEAILAEIIVGDAFGADRMDYLLRDSLHTGATYGRFDHHRLIDTLRIMPSAPREEGEGEGLAEPTLGCERGGLQSAEALLLARYFMFSQVYYHPTRLAYNEHLKDFLVEWLPDGRFAADPSAHLARDDSDVLCAIKLAARSPSAPGHRAARRIVSRDHFKVAYVRSPDDSSDDVRALADAAAERFSPELVRHGASPSRGAAPDFPVFDRDGRSVSALGLSDVFGKLPTSPDEYVLADRSIRPELARWISREREQILEEALDAQTEEIDEEVTT</sequence>
<dbReference type="InterPro" id="IPR003607">
    <property type="entry name" value="HD/PDEase_dom"/>
</dbReference>
<dbReference type="InterPro" id="IPR006674">
    <property type="entry name" value="HD_domain"/>
</dbReference>
<proteinExistence type="predicted"/>